<accession>A0AA41S372</accession>
<feature type="region of interest" description="Disordered" evidence="1">
    <location>
        <begin position="1"/>
        <end position="72"/>
    </location>
</feature>
<dbReference type="Proteomes" id="UP001177140">
    <property type="component" value="Unassembled WGS sequence"/>
</dbReference>
<evidence type="ECO:0000313" key="3">
    <source>
        <dbReference type="EMBL" id="MCL7027705.1"/>
    </source>
</evidence>
<evidence type="ECO:0000256" key="1">
    <source>
        <dbReference type="SAM" id="MobiDB-lite"/>
    </source>
</evidence>
<dbReference type="Pfam" id="PF11926">
    <property type="entry name" value="DUF3444"/>
    <property type="match status" value="1"/>
</dbReference>
<gene>
    <name evidence="3" type="ORF">MKW94_017932</name>
</gene>
<proteinExistence type="predicted"/>
<feature type="domain" description="DUF3444" evidence="2">
    <location>
        <begin position="70"/>
        <end position="217"/>
    </location>
</feature>
<name>A0AA41S372_PAPNU</name>
<protein>
    <recommendedName>
        <fullName evidence="2">DUF3444 domain-containing protein</fullName>
    </recommendedName>
</protein>
<dbReference type="EMBL" id="JAJJMA010071218">
    <property type="protein sequence ID" value="MCL7027705.1"/>
    <property type="molecule type" value="Genomic_DNA"/>
</dbReference>
<dbReference type="PANTHER" id="PTHR45089:SF24">
    <property type="entry name" value="DNAJ HEAT SHOCK N-TERMINAL DOMAIN-CONTAINING PROTEIN"/>
    <property type="match status" value="1"/>
</dbReference>
<keyword evidence="4" id="KW-1185">Reference proteome</keyword>
<feature type="compositionally biased region" description="Basic and acidic residues" evidence="1">
    <location>
        <begin position="40"/>
        <end position="52"/>
    </location>
</feature>
<evidence type="ECO:0000259" key="2">
    <source>
        <dbReference type="Pfam" id="PF11926"/>
    </source>
</evidence>
<organism evidence="3 4">
    <name type="scientific">Papaver nudicaule</name>
    <name type="common">Iceland poppy</name>
    <dbReference type="NCBI Taxonomy" id="74823"/>
    <lineage>
        <taxon>Eukaryota</taxon>
        <taxon>Viridiplantae</taxon>
        <taxon>Streptophyta</taxon>
        <taxon>Embryophyta</taxon>
        <taxon>Tracheophyta</taxon>
        <taxon>Spermatophyta</taxon>
        <taxon>Magnoliopsida</taxon>
        <taxon>Ranunculales</taxon>
        <taxon>Papaveraceae</taxon>
        <taxon>Papaveroideae</taxon>
        <taxon>Papaver</taxon>
    </lineage>
</organism>
<feature type="compositionally biased region" description="Basic and acidic residues" evidence="1">
    <location>
        <begin position="1"/>
        <end position="10"/>
    </location>
</feature>
<comment type="caution">
    <text evidence="3">The sequence shown here is derived from an EMBL/GenBank/DDBJ whole genome shotgun (WGS) entry which is preliminary data.</text>
</comment>
<feature type="compositionally biased region" description="Acidic residues" evidence="1">
    <location>
        <begin position="54"/>
        <end position="67"/>
    </location>
</feature>
<sequence>MDVHQMKQENELLMQPPPGFAPKVSNGLERTTKAANINTEDVKADNCNKNAEEVAADDDDLSESEPESESRTVAVPDAEFYDFDRGRAEECLAADQVWAIRDDLDAMPRLYALIRKIYSPFEVKIIWLDFVSDDHNEIALETSGLPIACGKFEHGETATLDNGRNTYKIYPRKGEIWALWNVNHHQEYMYEFVEVLSDYTEDIGNMVAHVVKIVWMSSLAV</sequence>
<dbReference type="PANTHER" id="PTHR45089">
    <property type="entry name" value="DNAJ HEAT SHOCK AMINO-TERMINAL DOMAIN PROTEIN-RELATED"/>
    <property type="match status" value="1"/>
</dbReference>
<reference evidence="3" key="1">
    <citation type="submission" date="2022-03" db="EMBL/GenBank/DDBJ databases">
        <title>A functionally conserved STORR gene fusion in Papaver species that diverged 16.8 million years ago.</title>
        <authorList>
            <person name="Catania T."/>
        </authorList>
    </citation>
    <scope>NUCLEOTIDE SEQUENCE</scope>
    <source>
        <strain evidence="3">S-191538</strain>
    </source>
</reference>
<dbReference type="AlphaFoldDB" id="A0AA41S372"/>
<dbReference type="InterPro" id="IPR024593">
    <property type="entry name" value="DUF3444"/>
</dbReference>
<evidence type="ECO:0000313" key="4">
    <source>
        <dbReference type="Proteomes" id="UP001177140"/>
    </source>
</evidence>